<reference evidence="1 2" key="1">
    <citation type="submission" date="2024-11" db="EMBL/GenBank/DDBJ databases">
        <title>Chromosome-level genome assembly of the freshwater bivalve Anodonta woodiana.</title>
        <authorList>
            <person name="Chen X."/>
        </authorList>
    </citation>
    <scope>NUCLEOTIDE SEQUENCE [LARGE SCALE GENOMIC DNA]</scope>
    <source>
        <strain evidence="1">MN2024</strain>
        <tissue evidence="1">Gills</tissue>
    </source>
</reference>
<gene>
    <name evidence="1" type="ORF">ACJMK2_019594</name>
</gene>
<name>A0ABD3TWB6_SINWO</name>
<organism evidence="1 2">
    <name type="scientific">Sinanodonta woodiana</name>
    <name type="common">Chinese pond mussel</name>
    <name type="synonym">Anodonta woodiana</name>
    <dbReference type="NCBI Taxonomy" id="1069815"/>
    <lineage>
        <taxon>Eukaryota</taxon>
        <taxon>Metazoa</taxon>
        <taxon>Spiralia</taxon>
        <taxon>Lophotrochozoa</taxon>
        <taxon>Mollusca</taxon>
        <taxon>Bivalvia</taxon>
        <taxon>Autobranchia</taxon>
        <taxon>Heteroconchia</taxon>
        <taxon>Palaeoheterodonta</taxon>
        <taxon>Unionida</taxon>
        <taxon>Unionoidea</taxon>
        <taxon>Unionidae</taxon>
        <taxon>Unioninae</taxon>
        <taxon>Sinanodonta</taxon>
    </lineage>
</organism>
<protein>
    <submittedName>
        <fullName evidence="1">Uncharacterized protein</fullName>
    </submittedName>
</protein>
<sequence length="496" mass="56467">MECTKPSLEPEAGWIQKLLCVEGFNGIRREVIVEGPFYQLGAGNIPLRRVHLGLTAAELVIVSQNVCNIQEEENGFDFDELLPLPLIRLFILSPHITRLIICTCCGDVLHFQFDHKSAGDASMHLWEKWWEQIRMISGNDTSKTDGYLTWSSKYIITSDDLSQIRNNPEYKVPLDRSNILVFAQHTPEYRCVRSVSVQTLNITKIDRPKAVHLGLQKQRKETLGNGSITPCETLGQRRKTNNEKLSNQRASGYAEVLIPVWYPEDHIITMYSRDLKKSMSSPSLVDSGHLYLDQLHIVISNKPEEDSFCLRESNSLIDTVTTTSALTEECEEFDSVLRDLYFGSEPTSRGQDPKLFGAYKKMKKLRRKAMSNKRKQKTSLYEVESSDSDFSIDGIVDEIQTSTRSGAELWQIAKRLVMTKRTGTHLDDLVQTVVFKTYVASKSQNKNSVLDFPPEVVANEFTLQQVWHIVTLNPADFQKKAQSGRPMVCHLKLYLT</sequence>
<keyword evidence="2" id="KW-1185">Reference proteome</keyword>
<dbReference type="AlphaFoldDB" id="A0ABD3TWB6"/>
<evidence type="ECO:0000313" key="2">
    <source>
        <dbReference type="Proteomes" id="UP001634394"/>
    </source>
</evidence>
<evidence type="ECO:0000313" key="1">
    <source>
        <dbReference type="EMBL" id="KAL3841444.1"/>
    </source>
</evidence>
<proteinExistence type="predicted"/>
<dbReference type="EMBL" id="JBJQND010000017">
    <property type="protein sequence ID" value="KAL3841444.1"/>
    <property type="molecule type" value="Genomic_DNA"/>
</dbReference>
<accession>A0ABD3TWB6</accession>
<comment type="caution">
    <text evidence="1">The sequence shown here is derived from an EMBL/GenBank/DDBJ whole genome shotgun (WGS) entry which is preliminary data.</text>
</comment>
<dbReference type="Proteomes" id="UP001634394">
    <property type="component" value="Unassembled WGS sequence"/>
</dbReference>